<feature type="chain" id="PRO_5038467130" description="Copper amine oxidase-like N-terminal domain-containing protein" evidence="1">
    <location>
        <begin position="26"/>
        <end position="517"/>
    </location>
</feature>
<evidence type="ECO:0000313" key="3">
    <source>
        <dbReference type="Proteomes" id="UP000323664"/>
    </source>
</evidence>
<dbReference type="Proteomes" id="UP000323664">
    <property type="component" value="Unassembled WGS sequence"/>
</dbReference>
<accession>A0A5M9WQI4</accession>
<keyword evidence="1" id="KW-0732">Signal</keyword>
<evidence type="ECO:0000256" key="1">
    <source>
        <dbReference type="SAM" id="SignalP"/>
    </source>
</evidence>
<organism evidence="2 3">
    <name type="scientific">Paenibacillus amylolyticus</name>
    <dbReference type="NCBI Taxonomy" id="1451"/>
    <lineage>
        <taxon>Bacteria</taxon>
        <taxon>Bacillati</taxon>
        <taxon>Bacillota</taxon>
        <taxon>Bacilli</taxon>
        <taxon>Bacillales</taxon>
        <taxon>Paenibacillaceae</taxon>
        <taxon>Paenibacillus</taxon>
    </lineage>
</organism>
<protein>
    <recommendedName>
        <fullName evidence="4">Copper amine oxidase-like N-terminal domain-containing protein</fullName>
    </recommendedName>
</protein>
<sequence length="517" mass="59149">MRKLHFTASFLIMLFLLICTFPGKAAMASGEGAGVKQKIYFQWMYHTYKQNETKEPVIRKTMVDYSTGLFRHEDTVIDFIDTSKDYSFTEAYGSNTKSPWIRYSTLYTASNQQILKYDSRSNKVSVIGNVSKSTGTIDEIYPDANMYVVEKGPREYLVYSLSTNKLIHRTKERPSEHTSLYVTNLLFHNDFDPEPTKGSLYVTPGKNYVSGRGYVDNPGEYSYEIRPDGSERRLGSYRKKNTDDYVYKKMLTSSTMYKQTKQKRMFKHELIINGKAHTLLESNSAKANYTFGVAQFSPNGKYVVLWVNYTENGRRVPGKEEYRIFDTSSAKLIQTIPINTTGGSSAIDFGLGWVNNNNTDHIMQSGLLNKGALRVIGSNLMTPSRSGNVINASSQREYFYTFDLANYLTINDPVPVKYKGEYMQFQGQGTFRAMDSTIYTPVDELVKLIDGNVNRSKDEIIVKYQDKSFTLNPAKQIMWKNRIYYPLREILTGVSLKLLVESNPQAAEDWKELKIVD</sequence>
<comment type="caution">
    <text evidence="2">The sequence shown here is derived from an EMBL/GenBank/DDBJ whole genome shotgun (WGS) entry which is preliminary data.</text>
</comment>
<gene>
    <name evidence="2" type="ORF">EC604_07550</name>
</gene>
<dbReference type="EMBL" id="RIAS01000003">
    <property type="protein sequence ID" value="KAA8783698.1"/>
    <property type="molecule type" value="Genomic_DNA"/>
</dbReference>
<name>A0A5M9WQI4_PAEAM</name>
<evidence type="ECO:0000313" key="2">
    <source>
        <dbReference type="EMBL" id="KAA8783698.1"/>
    </source>
</evidence>
<dbReference type="AlphaFoldDB" id="A0A5M9WQI4"/>
<evidence type="ECO:0008006" key="4">
    <source>
        <dbReference type="Google" id="ProtNLM"/>
    </source>
</evidence>
<reference evidence="2 3" key="1">
    <citation type="journal article" date="2019" name="J. Ind. Microbiol. Biotechnol.">
        <title>Paenibacillus amylolyticus 27C64 has a diverse set of carbohydrate-active enzymes and complete pectin deconstruction system.</title>
        <authorList>
            <person name="Keggi C."/>
            <person name="Doran-Peterson J."/>
        </authorList>
    </citation>
    <scope>NUCLEOTIDE SEQUENCE [LARGE SCALE GENOMIC DNA]</scope>
    <source>
        <strain evidence="2 3">27C64</strain>
    </source>
</reference>
<proteinExistence type="predicted"/>
<feature type="signal peptide" evidence="1">
    <location>
        <begin position="1"/>
        <end position="25"/>
    </location>
</feature>